<reference evidence="4" key="2">
    <citation type="submission" date="2020-08" db="EMBL/GenBank/DDBJ databases">
        <title>The Agave Microbiome: Exploring the role of microbial communities in plant adaptations to desert environments.</title>
        <authorList>
            <person name="Partida-Martinez L.P."/>
        </authorList>
    </citation>
    <scope>NUCLEOTIDE SEQUENCE [LARGE SCALE GENOMIC DNA]</scope>
    <source>
        <strain evidence="4">AT2.8</strain>
    </source>
</reference>
<dbReference type="Gene3D" id="3.30.360.10">
    <property type="entry name" value="Dihydrodipicolinate Reductase, domain 2"/>
    <property type="match status" value="1"/>
</dbReference>
<sequence length="332" mass="36891">MLKVAVIGAGTMGSAHSEAYVNMSDTVLVGIVDIREDVGRNLAESQRTNYYKSFEDLIASESPDLIDVCVPTSLHREYVEKAAKSKKHVICEKPLARNLEDARAMIKICKEEGVKLFVAQVVRFFPDYQKIYRLVAEQKLGKIGTVRTMRGGVFPTAWDDWYANVEKSGTLIVDMIIHDFDFLRWCFGDVERVFAKSHLGRDFNRIDHTFVSLRFKNGVIAHVEGSWAYPSGFKTEIEIAGSNGVLIHNSEDAVPIRSTLRENSLHISGVAVPESPLKTGPYQVELEHFVSCIINGTDPIVTAEDGFKALEISLAALESVKTGKVVALKEVD</sequence>
<dbReference type="InterPro" id="IPR036291">
    <property type="entry name" value="NAD(P)-bd_dom_sf"/>
</dbReference>
<accession>A0A852TLI3</accession>
<dbReference type="GO" id="GO:0000166">
    <property type="term" value="F:nucleotide binding"/>
    <property type="evidence" value="ECO:0007669"/>
    <property type="project" value="InterPro"/>
</dbReference>
<evidence type="ECO:0000259" key="2">
    <source>
        <dbReference type="Pfam" id="PF22725"/>
    </source>
</evidence>
<dbReference type="InterPro" id="IPR055170">
    <property type="entry name" value="GFO_IDH_MocA-like_dom"/>
</dbReference>
<dbReference type="AlphaFoldDB" id="A0A852TLI3"/>
<gene>
    <name evidence="3" type="ORF">F4694_005868</name>
</gene>
<dbReference type="InterPro" id="IPR051450">
    <property type="entry name" value="Gfo/Idh/MocA_Oxidoreductases"/>
</dbReference>
<feature type="domain" description="GFO/IDH/MocA-like oxidoreductase" evidence="2">
    <location>
        <begin position="128"/>
        <end position="246"/>
    </location>
</feature>
<evidence type="ECO:0000313" key="3">
    <source>
        <dbReference type="EMBL" id="NYE09011.1"/>
    </source>
</evidence>
<reference evidence="4" key="1">
    <citation type="submission" date="2020-07" db="EMBL/GenBank/DDBJ databases">
        <authorList>
            <person name="Partida-Martinez L."/>
            <person name="Huntemann M."/>
            <person name="Clum A."/>
            <person name="Wang J."/>
            <person name="Palaniappan K."/>
            <person name="Ritter S."/>
            <person name="Chen I.-M."/>
            <person name="Stamatis D."/>
            <person name="Reddy T."/>
            <person name="O'Malley R."/>
            <person name="Daum C."/>
            <person name="Shapiro N."/>
            <person name="Ivanova N."/>
            <person name="Kyrpides N."/>
            <person name="Woyke T."/>
        </authorList>
    </citation>
    <scope>NUCLEOTIDE SEQUENCE [LARGE SCALE GENOMIC DNA]</scope>
    <source>
        <strain evidence="4">AT2.8</strain>
    </source>
</reference>
<dbReference type="EMBL" id="JACCBX010000017">
    <property type="protein sequence ID" value="NYE09011.1"/>
    <property type="molecule type" value="Genomic_DNA"/>
</dbReference>
<name>A0A852TLI3_9BACI</name>
<dbReference type="InterPro" id="IPR000683">
    <property type="entry name" value="Gfo/Idh/MocA-like_OxRdtase_N"/>
</dbReference>
<dbReference type="Proteomes" id="UP000548423">
    <property type="component" value="Unassembled WGS sequence"/>
</dbReference>
<organism evidence="3 4">
    <name type="scientific">Neobacillus niacini</name>
    <dbReference type="NCBI Taxonomy" id="86668"/>
    <lineage>
        <taxon>Bacteria</taxon>
        <taxon>Bacillati</taxon>
        <taxon>Bacillota</taxon>
        <taxon>Bacilli</taxon>
        <taxon>Bacillales</taxon>
        <taxon>Bacillaceae</taxon>
        <taxon>Neobacillus</taxon>
    </lineage>
</organism>
<dbReference type="Pfam" id="PF01408">
    <property type="entry name" value="GFO_IDH_MocA"/>
    <property type="match status" value="1"/>
</dbReference>
<dbReference type="SUPFAM" id="SSF55347">
    <property type="entry name" value="Glyceraldehyde-3-phosphate dehydrogenase-like, C-terminal domain"/>
    <property type="match status" value="1"/>
</dbReference>
<feature type="domain" description="Gfo/Idh/MocA-like oxidoreductase N-terminal" evidence="1">
    <location>
        <begin position="2"/>
        <end position="119"/>
    </location>
</feature>
<protein>
    <submittedName>
        <fullName evidence="3">Dehydrogenase</fullName>
    </submittedName>
</protein>
<dbReference type="Pfam" id="PF22725">
    <property type="entry name" value="GFO_IDH_MocA_C3"/>
    <property type="match status" value="1"/>
</dbReference>
<dbReference type="PANTHER" id="PTHR43377:SF1">
    <property type="entry name" value="BILIVERDIN REDUCTASE A"/>
    <property type="match status" value="1"/>
</dbReference>
<proteinExistence type="predicted"/>
<dbReference type="Gene3D" id="3.40.50.720">
    <property type="entry name" value="NAD(P)-binding Rossmann-like Domain"/>
    <property type="match status" value="1"/>
</dbReference>
<dbReference type="SUPFAM" id="SSF51735">
    <property type="entry name" value="NAD(P)-binding Rossmann-fold domains"/>
    <property type="match status" value="1"/>
</dbReference>
<evidence type="ECO:0000259" key="1">
    <source>
        <dbReference type="Pfam" id="PF01408"/>
    </source>
</evidence>
<dbReference type="PANTHER" id="PTHR43377">
    <property type="entry name" value="BILIVERDIN REDUCTASE A"/>
    <property type="match status" value="1"/>
</dbReference>
<evidence type="ECO:0000313" key="4">
    <source>
        <dbReference type="Proteomes" id="UP000548423"/>
    </source>
</evidence>
<comment type="caution">
    <text evidence="3">The sequence shown here is derived from an EMBL/GenBank/DDBJ whole genome shotgun (WGS) entry which is preliminary data.</text>
</comment>